<name>A0A9P9ARE2_9HYPO</name>
<dbReference type="EMBL" id="JAGPYM010000007">
    <property type="protein sequence ID" value="KAH6892648.1"/>
    <property type="molecule type" value="Genomic_DNA"/>
</dbReference>
<feature type="domain" description="Heterokaryon incompatibility" evidence="1">
    <location>
        <begin position="26"/>
        <end position="117"/>
    </location>
</feature>
<evidence type="ECO:0000313" key="3">
    <source>
        <dbReference type="Proteomes" id="UP000777438"/>
    </source>
</evidence>
<dbReference type="AlphaFoldDB" id="A0A9P9ARE2"/>
<dbReference type="InterPro" id="IPR010730">
    <property type="entry name" value="HET"/>
</dbReference>
<evidence type="ECO:0000313" key="2">
    <source>
        <dbReference type="EMBL" id="KAH6892648.1"/>
    </source>
</evidence>
<sequence length="250" mass="29037">MRLLKLDHHGVLSLTGDLRGKAIPPYAILSHTWGPDTDEVTFQDIDGGTWKDKPGYEKLKFCAKQAKRDHLEYFWVDTCCIDKRNMTELSEAITSMFRWYRDSKRCYVYLSDTSITRREQTSDRSLWEPAFRESRWFTRGWTLQELIAPTSVELFTREGFSLGDKSILERQIHEITGIAIPALQGEPLREFGVDERFKWAETRQTTREEDWAYCLVGIFGVSMPLLYGEDRSNALSKEIVALYEKSSIIA</sequence>
<proteinExistence type="predicted"/>
<keyword evidence="3" id="KW-1185">Reference proteome</keyword>
<evidence type="ECO:0000259" key="1">
    <source>
        <dbReference type="Pfam" id="PF06985"/>
    </source>
</evidence>
<protein>
    <submittedName>
        <fullName evidence="2">Heterokaryon incompatibility protein-domain-containing protein</fullName>
    </submittedName>
</protein>
<comment type="caution">
    <text evidence="2">The sequence shown here is derived from an EMBL/GenBank/DDBJ whole genome shotgun (WGS) entry which is preliminary data.</text>
</comment>
<reference evidence="2 3" key="1">
    <citation type="journal article" date="2021" name="Nat. Commun.">
        <title>Genetic determinants of endophytism in the Arabidopsis root mycobiome.</title>
        <authorList>
            <person name="Mesny F."/>
            <person name="Miyauchi S."/>
            <person name="Thiergart T."/>
            <person name="Pickel B."/>
            <person name="Atanasova L."/>
            <person name="Karlsson M."/>
            <person name="Huettel B."/>
            <person name="Barry K.W."/>
            <person name="Haridas S."/>
            <person name="Chen C."/>
            <person name="Bauer D."/>
            <person name="Andreopoulos W."/>
            <person name="Pangilinan J."/>
            <person name="LaButti K."/>
            <person name="Riley R."/>
            <person name="Lipzen A."/>
            <person name="Clum A."/>
            <person name="Drula E."/>
            <person name="Henrissat B."/>
            <person name="Kohler A."/>
            <person name="Grigoriev I.V."/>
            <person name="Martin F.M."/>
            <person name="Hacquard S."/>
        </authorList>
    </citation>
    <scope>NUCLEOTIDE SEQUENCE [LARGE SCALE GENOMIC DNA]</scope>
    <source>
        <strain evidence="2 3">MPI-CAGE-CH-0241</strain>
    </source>
</reference>
<dbReference type="OrthoDB" id="674604at2759"/>
<gene>
    <name evidence="2" type="ORF">B0T10DRAFT_537549</name>
</gene>
<organism evidence="2 3">
    <name type="scientific">Thelonectria olida</name>
    <dbReference type="NCBI Taxonomy" id="1576542"/>
    <lineage>
        <taxon>Eukaryota</taxon>
        <taxon>Fungi</taxon>
        <taxon>Dikarya</taxon>
        <taxon>Ascomycota</taxon>
        <taxon>Pezizomycotina</taxon>
        <taxon>Sordariomycetes</taxon>
        <taxon>Hypocreomycetidae</taxon>
        <taxon>Hypocreales</taxon>
        <taxon>Nectriaceae</taxon>
        <taxon>Thelonectria</taxon>
    </lineage>
</organism>
<dbReference type="PANTHER" id="PTHR10622">
    <property type="entry name" value="HET DOMAIN-CONTAINING PROTEIN"/>
    <property type="match status" value="1"/>
</dbReference>
<dbReference type="Proteomes" id="UP000777438">
    <property type="component" value="Unassembled WGS sequence"/>
</dbReference>
<accession>A0A9P9ARE2</accession>
<dbReference type="Pfam" id="PF06985">
    <property type="entry name" value="HET"/>
    <property type="match status" value="1"/>
</dbReference>
<dbReference type="PANTHER" id="PTHR10622:SF10">
    <property type="entry name" value="HET DOMAIN-CONTAINING PROTEIN"/>
    <property type="match status" value="1"/>
</dbReference>